<evidence type="ECO:0000256" key="14">
    <source>
        <dbReference type="SAM" id="MobiDB-lite"/>
    </source>
</evidence>
<evidence type="ECO:0000313" key="18">
    <source>
        <dbReference type="Proteomes" id="UP001153269"/>
    </source>
</evidence>
<evidence type="ECO:0000256" key="3">
    <source>
        <dbReference type="ARBA" id="ARBA00023015"/>
    </source>
</evidence>
<comment type="subcellular location">
    <subcellularLocation>
        <location evidence="1 13">Nucleus</location>
    </subcellularLocation>
</comment>
<comment type="caution">
    <text evidence="17">The sequence shown here is derived from an EMBL/GenBank/DDBJ whole genome shotgun (WGS) entry which is preliminary data.</text>
</comment>
<evidence type="ECO:0000256" key="2">
    <source>
        <dbReference type="ARBA" id="ARBA00005562"/>
    </source>
</evidence>
<evidence type="ECO:0000256" key="4">
    <source>
        <dbReference type="ARBA" id="ARBA00023125"/>
    </source>
</evidence>
<feature type="region of interest" description="Disordered" evidence="14">
    <location>
        <begin position="73"/>
        <end position="121"/>
    </location>
</feature>
<dbReference type="InterPro" id="IPR036390">
    <property type="entry name" value="WH_DNA-bd_sf"/>
</dbReference>
<dbReference type="SUPFAM" id="SSF46785">
    <property type="entry name" value="Winged helix' DNA-binding domain"/>
    <property type="match status" value="1"/>
</dbReference>
<evidence type="ECO:0000256" key="13">
    <source>
        <dbReference type="RuleBase" id="RU004019"/>
    </source>
</evidence>
<dbReference type="GO" id="GO:0000122">
    <property type="term" value="P:negative regulation of transcription by RNA polymerase II"/>
    <property type="evidence" value="ECO:0007669"/>
    <property type="project" value="UniProtKB-ARBA"/>
</dbReference>
<evidence type="ECO:0000256" key="10">
    <source>
        <dbReference type="ARBA" id="ARBA00074631"/>
    </source>
</evidence>
<dbReference type="SMART" id="SM00251">
    <property type="entry name" value="SAM_PNT"/>
    <property type="match status" value="1"/>
</dbReference>
<dbReference type="GO" id="GO:0043565">
    <property type="term" value="F:sequence-specific DNA binding"/>
    <property type="evidence" value="ECO:0007669"/>
    <property type="project" value="InterPro"/>
</dbReference>
<organism evidence="17 18">
    <name type="scientific">Pleuronectes platessa</name>
    <name type="common">European plaice</name>
    <dbReference type="NCBI Taxonomy" id="8262"/>
    <lineage>
        <taxon>Eukaryota</taxon>
        <taxon>Metazoa</taxon>
        <taxon>Chordata</taxon>
        <taxon>Craniata</taxon>
        <taxon>Vertebrata</taxon>
        <taxon>Euteleostomi</taxon>
        <taxon>Actinopterygii</taxon>
        <taxon>Neopterygii</taxon>
        <taxon>Teleostei</taxon>
        <taxon>Neoteleostei</taxon>
        <taxon>Acanthomorphata</taxon>
        <taxon>Carangaria</taxon>
        <taxon>Pleuronectiformes</taxon>
        <taxon>Pleuronectoidei</taxon>
        <taxon>Pleuronectidae</taxon>
        <taxon>Pleuronectes</taxon>
    </lineage>
</organism>
<dbReference type="PANTHER" id="PTHR11849:SF182">
    <property type="entry name" value="SAM POINTED DOMAIN-CONTAINING ETS TRANSCRIPTION FACTOR"/>
    <property type="match status" value="1"/>
</dbReference>
<evidence type="ECO:0000256" key="12">
    <source>
        <dbReference type="ARBA" id="ARBA00082636"/>
    </source>
</evidence>
<feature type="compositionally biased region" description="Basic and acidic residues" evidence="14">
    <location>
        <begin position="9"/>
        <end position="33"/>
    </location>
</feature>
<dbReference type="PROSITE" id="PS50061">
    <property type="entry name" value="ETS_DOMAIN_3"/>
    <property type="match status" value="1"/>
</dbReference>
<protein>
    <recommendedName>
        <fullName evidence="10">SAM pointed domain-containing Ets transcription factor</fullName>
    </recommendedName>
    <alternativeName>
        <fullName evidence="12">Prostate epithelium-specific Ets transcription factor</fullName>
    </alternativeName>
    <alternativeName>
        <fullName evidence="11">Prostate-derived Ets factor</fullName>
    </alternativeName>
</protein>
<dbReference type="Proteomes" id="UP001153269">
    <property type="component" value="Unassembled WGS sequence"/>
</dbReference>
<comment type="similarity">
    <text evidence="2 13">Belongs to the ETS family.</text>
</comment>
<dbReference type="EMBL" id="CADEAL010003224">
    <property type="protein sequence ID" value="CAB1443935.1"/>
    <property type="molecule type" value="Genomic_DNA"/>
</dbReference>
<comment type="function">
    <text evidence="8">May function as an androgen-independent transactivator of the prostate-specific antigen (PSA) promoter. Binds to 5'-GGAT-3' DNA sequences. May play a role in the regulation of the prostate gland and/or prostate cancer development. Acts as a transcriptional activator for SERPINB5 promoter.</text>
</comment>
<evidence type="ECO:0000256" key="5">
    <source>
        <dbReference type="ARBA" id="ARBA00023159"/>
    </source>
</evidence>
<dbReference type="Gene3D" id="1.10.10.10">
    <property type="entry name" value="Winged helix-like DNA-binding domain superfamily/Winged helix DNA-binding domain"/>
    <property type="match status" value="1"/>
</dbReference>
<dbReference type="GO" id="GO:0005634">
    <property type="term" value="C:nucleus"/>
    <property type="evidence" value="ECO:0007669"/>
    <property type="project" value="UniProtKB-SubCell"/>
</dbReference>
<keyword evidence="3" id="KW-0805">Transcription regulation</keyword>
<dbReference type="SUPFAM" id="SSF47769">
    <property type="entry name" value="SAM/Pointed domain"/>
    <property type="match status" value="1"/>
</dbReference>
<keyword evidence="7 13" id="KW-0539">Nucleus</keyword>
<comment type="subunit">
    <text evidence="9">Interacts with the DNA-binding domain of the androgen receptor. Interacts with NKX3-1.</text>
</comment>
<keyword evidence="5" id="KW-0010">Activator</keyword>
<evidence type="ECO:0000256" key="9">
    <source>
        <dbReference type="ARBA" id="ARBA00062711"/>
    </source>
</evidence>
<evidence type="ECO:0000313" key="17">
    <source>
        <dbReference type="EMBL" id="CAB1443935.1"/>
    </source>
</evidence>
<reference evidence="17" key="1">
    <citation type="submission" date="2020-03" db="EMBL/GenBank/DDBJ databases">
        <authorList>
            <person name="Weist P."/>
        </authorList>
    </citation>
    <scope>NUCLEOTIDE SEQUENCE</scope>
</reference>
<dbReference type="SMART" id="SM00413">
    <property type="entry name" value="ETS"/>
    <property type="match status" value="1"/>
</dbReference>
<feature type="domain" description="PNT" evidence="16">
    <location>
        <begin position="132"/>
        <end position="216"/>
    </location>
</feature>
<dbReference type="InterPro" id="IPR013761">
    <property type="entry name" value="SAM/pointed_sf"/>
</dbReference>
<evidence type="ECO:0000256" key="8">
    <source>
        <dbReference type="ARBA" id="ARBA00057194"/>
    </source>
</evidence>
<dbReference type="InterPro" id="IPR046328">
    <property type="entry name" value="ETS_fam"/>
</dbReference>
<dbReference type="InterPro" id="IPR003118">
    <property type="entry name" value="Pointed_dom"/>
</dbReference>
<dbReference type="Pfam" id="PF02198">
    <property type="entry name" value="SAM_PNT"/>
    <property type="match status" value="1"/>
</dbReference>
<evidence type="ECO:0000256" key="6">
    <source>
        <dbReference type="ARBA" id="ARBA00023163"/>
    </source>
</evidence>
<dbReference type="PANTHER" id="PTHR11849">
    <property type="entry name" value="ETS"/>
    <property type="match status" value="1"/>
</dbReference>
<dbReference type="PROSITE" id="PS51433">
    <property type="entry name" value="PNT"/>
    <property type="match status" value="1"/>
</dbReference>
<dbReference type="FunFam" id="1.10.150.50:FF:000050">
    <property type="entry name" value="SAM pointed domain containing ETS transcription factor"/>
    <property type="match status" value="1"/>
</dbReference>
<dbReference type="InterPro" id="IPR036388">
    <property type="entry name" value="WH-like_DNA-bd_sf"/>
</dbReference>
<feature type="compositionally biased region" description="Low complexity" evidence="14">
    <location>
        <begin position="105"/>
        <end position="114"/>
    </location>
</feature>
<gene>
    <name evidence="17" type="ORF">PLEPLA_LOCUS31651</name>
</gene>
<name>A0A9N7V6Z8_PLEPL</name>
<dbReference type="Pfam" id="PF00178">
    <property type="entry name" value="Ets"/>
    <property type="match status" value="1"/>
</dbReference>
<feature type="domain" description="ETS" evidence="15">
    <location>
        <begin position="248"/>
        <end position="331"/>
    </location>
</feature>
<dbReference type="PROSITE" id="PS00346">
    <property type="entry name" value="ETS_DOMAIN_2"/>
    <property type="match status" value="1"/>
</dbReference>
<dbReference type="InterPro" id="IPR000418">
    <property type="entry name" value="Ets_dom"/>
</dbReference>
<evidence type="ECO:0000256" key="1">
    <source>
        <dbReference type="ARBA" id="ARBA00004123"/>
    </source>
</evidence>
<dbReference type="Gene3D" id="1.10.150.50">
    <property type="entry name" value="Transcription Factor, Ets-1"/>
    <property type="match status" value="1"/>
</dbReference>
<keyword evidence="4 13" id="KW-0238">DNA-binding</keyword>
<evidence type="ECO:0000259" key="15">
    <source>
        <dbReference type="PROSITE" id="PS50061"/>
    </source>
</evidence>
<dbReference type="AlphaFoldDB" id="A0A9N7V6Z8"/>
<evidence type="ECO:0000259" key="16">
    <source>
        <dbReference type="PROSITE" id="PS51433"/>
    </source>
</evidence>
<feature type="non-terminal residue" evidence="17">
    <location>
        <position position="334"/>
    </location>
</feature>
<keyword evidence="18" id="KW-1185">Reference proteome</keyword>
<dbReference type="GO" id="GO:0000981">
    <property type="term" value="F:DNA-binding transcription factor activity, RNA polymerase II-specific"/>
    <property type="evidence" value="ECO:0007669"/>
    <property type="project" value="TreeGrafter"/>
</dbReference>
<feature type="region of interest" description="Disordered" evidence="14">
    <location>
        <begin position="1"/>
        <end position="57"/>
    </location>
</feature>
<dbReference type="CDD" id="cd08532">
    <property type="entry name" value="SAM_PNT-PDEF-like"/>
    <property type="match status" value="1"/>
</dbReference>
<sequence length="334" mass="37651">YVQLSGKFTRRDSVRAPDRDDRGLPRHSGEKQGLRGPLGPRGDQTERGGPGARPAGPLSLVLRHASHRRCDVAGEDLGGLPDGARTHDPPGVEGGTGAVPRHRQPGTGPLPGLEGQEEERSLEQVQSMVVGEVLKDIETACKLLNITPDPIEWNEGNVQKWLLWTEHLYRLPQAGKSFQELTGKNLCAMSEEEFRQRSPQCGDTLHAHLDIWKSAAWMKERLSAGETKTTGVEELWSEADSSCSGQPIHLWQFLRELLLKPHSYGRCIRWLNKEKGIFKIEDSAHVARLWGLRKNRPAMNYDKLSRSIRQYYKKGIIRKPDVSQRLVYQFVHQV</sequence>
<accession>A0A9N7V6Z8</accession>
<dbReference type="PRINTS" id="PR00454">
    <property type="entry name" value="ETSDOMAIN"/>
</dbReference>
<evidence type="ECO:0000256" key="11">
    <source>
        <dbReference type="ARBA" id="ARBA00082414"/>
    </source>
</evidence>
<evidence type="ECO:0000256" key="7">
    <source>
        <dbReference type="ARBA" id="ARBA00023242"/>
    </source>
</evidence>
<proteinExistence type="inferred from homology"/>
<dbReference type="GO" id="GO:0030154">
    <property type="term" value="P:cell differentiation"/>
    <property type="evidence" value="ECO:0007669"/>
    <property type="project" value="TreeGrafter"/>
</dbReference>
<keyword evidence="6" id="KW-0804">Transcription</keyword>
<dbReference type="FunFam" id="1.10.10.10:FF:000220">
    <property type="entry name" value="SAM pointed domain-containing Ets transcription factor"/>
    <property type="match status" value="1"/>
</dbReference>